<evidence type="ECO:0000313" key="2">
    <source>
        <dbReference type="EMBL" id="KAJ3649047.1"/>
    </source>
</evidence>
<comment type="caution">
    <text evidence="2">The sequence shown here is derived from an EMBL/GenBank/DDBJ whole genome shotgun (WGS) entry which is preliminary data.</text>
</comment>
<feature type="transmembrane region" description="Helical" evidence="1">
    <location>
        <begin position="278"/>
        <end position="299"/>
    </location>
</feature>
<dbReference type="Proteomes" id="UP001168821">
    <property type="component" value="Unassembled WGS sequence"/>
</dbReference>
<evidence type="ECO:0000256" key="1">
    <source>
        <dbReference type="SAM" id="Phobius"/>
    </source>
</evidence>
<proteinExistence type="predicted"/>
<keyword evidence="1" id="KW-0472">Membrane</keyword>
<protein>
    <submittedName>
        <fullName evidence="2">Uncharacterized protein</fullName>
    </submittedName>
</protein>
<dbReference type="EMBL" id="JALNTZ010000006">
    <property type="protein sequence ID" value="KAJ3649047.1"/>
    <property type="molecule type" value="Genomic_DNA"/>
</dbReference>
<organism evidence="2 3">
    <name type="scientific">Zophobas morio</name>
    <dbReference type="NCBI Taxonomy" id="2755281"/>
    <lineage>
        <taxon>Eukaryota</taxon>
        <taxon>Metazoa</taxon>
        <taxon>Ecdysozoa</taxon>
        <taxon>Arthropoda</taxon>
        <taxon>Hexapoda</taxon>
        <taxon>Insecta</taxon>
        <taxon>Pterygota</taxon>
        <taxon>Neoptera</taxon>
        <taxon>Endopterygota</taxon>
        <taxon>Coleoptera</taxon>
        <taxon>Polyphaga</taxon>
        <taxon>Cucujiformia</taxon>
        <taxon>Tenebrionidae</taxon>
        <taxon>Zophobas</taxon>
    </lineage>
</organism>
<sequence>MRAITKTLSLISSTVFQVSRSQLRNFAGALTQQQVTIPNQETLTGRILLYLNPEKDQQLDIPKYTSETLKTVLQNQNQMHKLRTNELLIFANNLTNHNLTRNELLLVLKELDTECCVRLSDLSSTDILRLLNIYMSIIPHRMTDFKFYKYSIKILFDSLSSLNKKDLLQLMFYIGLKKKNLETQTMLRQCIRSMDHKFIENLSCEELCIICNATFKTSTKIINKNLLEKVRSYISNNLAVLDDPALFVTLLKTLRHNRYQNDDLLNTISYAMFFNKTFTFYSFTMICHIMALFADYFFYDEKLFKFLTNKCLEQLSESSFISKEIHPTEQLRAKDIKRFLWIMSMFSEMKLINHGDIKNVIMPKIMERIRVGELVGDVDSLVDITLYLWILNYHANELVPYIFNNNKWHLLTANPKTNLRLNLLLHAIHSENPDLWKTLRRKPVENPNNFSTYQLHKRPLMQRLLNNLQGIRSKLDLSKFELSQDIPYLNIVGITGYKNELSKAVHVEVLDDYTRIKNIEEDVPVGLMALKLRLLDRSEEGVLVVSQKEMEEMTDADLNEYLLDEIKLIC</sequence>
<dbReference type="AlphaFoldDB" id="A0AA38I788"/>
<keyword evidence="3" id="KW-1185">Reference proteome</keyword>
<keyword evidence="1" id="KW-1133">Transmembrane helix</keyword>
<evidence type="ECO:0000313" key="3">
    <source>
        <dbReference type="Proteomes" id="UP001168821"/>
    </source>
</evidence>
<reference evidence="2" key="1">
    <citation type="journal article" date="2023" name="G3 (Bethesda)">
        <title>Whole genome assemblies of Zophobas morio and Tenebrio molitor.</title>
        <authorList>
            <person name="Kaur S."/>
            <person name="Stinson S.A."/>
            <person name="diCenzo G.C."/>
        </authorList>
    </citation>
    <scope>NUCLEOTIDE SEQUENCE</scope>
    <source>
        <strain evidence="2">QUZm001</strain>
    </source>
</reference>
<keyword evidence="1" id="KW-0812">Transmembrane</keyword>
<gene>
    <name evidence="2" type="ORF">Zmor_020809</name>
</gene>
<accession>A0AA38I788</accession>
<name>A0AA38I788_9CUCU</name>